<keyword evidence="4" id="KW-1185">Reference proteome</keyword>
<dbReference type="GO" id="GO:0005634">
    <property type="term" value="C:nucleus"/>
    <property type="evidence" value="ECO:0007669"/>
    <property type="project" value="UniProtKB-ARBA"/>
</dbReference>
<dbReference type="GeneTree" id="ENSGT00950000183005"/>
<dbReference type="InterPro" id="IPR025884">
    <property type="entry name" value="MeCpG-bd_2/3_C_dom"/>
</dbReference>
<feature type="domain" description="Methyl-CpG-binding" evidence="2">
    <location>
        <begin position="95"/>
        <end position="164"/>
    </location>
</feature>
<dbReference type="Proteomes" id="UP000694387">
    <property type="component" value="Chromosome X"/>
</dbReference>
<dbReference type="Ensembl" id="ENSEAST00005074248.1">
    <property type="protein sequence ID" value="ENSEASP00005047356.1"/>
    <property type="gene ID" value="ENSEASG00005036894.1"/>
</dbReference>
<dbReference type="InterPro" id="IPR032343">
    <property type="entry name" value="MBD2/MBD3_p55-bd"/>
</dbReference>
<name>A0A9L0J267_EQUAS</name>
<evidence type="ECO:0000259" key="1">
    <source>
        <dbReference type="Pfam" id="PF14048"/>
    </source>
</evidence>
<evidence type="ECO:0000313" key="3">
    <source>
        <dbReference type="Ensembl" id="ENSEASP00005047356.1"/>
    </source>
</evidence>
<dbReference type="AlphaFoldDB" id="A0A9L0J267"/>
<protein>
    <submittedName>
        <fullName evidence="3">Uncharacterized protein</fullName>
    </submittedName>
</protein>
<proteinExistence type="predicted"/>
<dbReference type="Pfam" id="PF14048">
    <property type="entry name" value="MBD_C"/>
    <property type="match status" value="1"/>
</dbReference>
<gene>
    <name evidence="3" type="primary">LOC106839722</name>
</gene>
<reference evidence="3" key="2">
    <citation type="submission" date="2025-08" db="UniProtKB">
        <authorList>
            <consortium name="Ensembl"/>
        </authorList>
    </citation>
    <scope>IDENTIFICATION</scope>
</reference>
<sequence length="248" mass="28036">MNACQQPRLPQMLMGLDPARRYVTGLHGYKCLRVELSCSHHNNNNKMQTTGCLHIWNMMGHQDKSAAMEEPASTCFPSQPILGKLKRNMMPQTSEKRQGHLAKMKRRYHERSALPIRLTSCIFQRPVTKITYHLGNRVRLSQPKETLQKPQQLCASRRLQGLQAGSTERQLLSTLDIRNTLKITAPCSPGESLGHLGAWSLHTSPEPNAVQSSDWAEMIPEASLCLPQSECRWSVTEGDICRQNQNVK</sequence>
<dbReference type="Pfam" id="PF16564">
    <property type="entry name" value="MBDa"/>
    <property type="match status" value="1"/>
</dbReference>
<reference evidence="3 4" key="1">
    <citation type="journal article" date="2020" name="Nat. Commun.">
        <title>Donkey genomes provide new insights into domestication and selection for coat color.</title>
        <authorList>
            <person name="Wang"/>
            <person name="C."/>
            <person name="Li"/>
            <person name="H."/>
            <person name="Guo"/>
            <person name="Y."/>
            <person name="Huang"/>
            <person name="J."/>
            <person name="Sun"/>
            <person name="Y."/>
            <person name="Min"/>
            <person name="J."/>
            <person name="Wang"/>
            <person name="J."/>
            <person name="Fang"/>
            <person name="X."/>
            <person name="Zhao"/>
            <person name="Z."/>
            <person name="Wang"/>
            <person name="S."/>
            <person name="Zhang"/>
            <person name="Y."/>
            <person name="Liu"/>
            <person name="Q."/>
            <person name="Jiang"/>
            <person name="Q."/>
            <person name="Wang"/>
            <person name="X."/>
            <person name="Guo"/>
            <person name="Y."/>
            <person name="Yang"/>
            <person name="C."/>
            <person name="Wang"/>
            <person name="Y."/>
            <person name="Tian"/>
            <person name="F."/>
            <person name="Zhuang"/>
            <person name="G."/>
            <person name="Fan"/>
            <person name="Y."/>
            <person name="Gao"/>
            <person name="Q."/>
            <person name="Li"/>
            <person name="Y."/>
            <person name="Ju"/>
            <person name="Z."/>
            <person name="Li"/>
            <person name="J."/>
            <person name="Li"/>
            <person name="R."/>
            <person name="Hou"/>
            <person name="M."/>
            <person name="Yang"/>
            <person name="G."/>
            <person name="Liu"/>
            <person name="G."/>
            <person name="Liu"/>
            <person name="W."/>
            <person name="Guo"/>
            <person name="J."/>
            <person name="Pan"/>
            <person name="S."/>
            <person name="Fan"/>
            <person name="G."/>
            <person name="Zhang"/>
            <person name="W."/>
            <person name="Zhang"/>
            <person name="R."/>
            <person name="Yu"/>
            <person name="J."/>
            <person name="Zhang"/>
            <person name="X."/>
            <person name="Yin"/>
            <person name="Q."/>
            <person name="Ji"/>
            <person name="C."/>
            <person name="Jin"/>
            <person name="Y."/>
            <person name="Yue"/>
            <person name="G."/>
            <person name="Liu"/>
            <person name="M."/>
            <person name="Xu"/>
            <person name="J."/>
            <person name="Liu"/>
            <person name="S."/>
            <person name="Jordana"/>
            <person name="J."/>
            <person name="Noce"/>
            <person name="A."/>
            <person name="Amills"/>
            <person name="M."/>
            <person name="Wu"/>
            <person name="D.D."/>
            <person name="Li"/>
            <person name="S."/>
            <person name="Zhou"/>
            <person name="X. and Zhong"/>
            <person name="J."/>
        </authorList>
    </citation>
    <scope>NUCLEOTIDE SEQUENCE [LARGE SCALE GENOMIC DNA]</scope>
</reference>
<accession>A0A9L0J267</accession>
<feature type="domain" description="Methyl-CpG binding protein 2/3 C-terminal" evidence="1">
    <location>
        <begin position="170"/>
        <end position="248"/>
    </location>
</feature>
<organism evidence="3 4">
    <name type="scientific">Equus asinus</name>
    <name type="common">Donkey</name>
    <name type="synonym">Equus africanus asinus</name>
    <dbReference type="NCBI Taxonomy" id="9793"/>
    <lineage>
        <taxon>Eukaryota</taxon>
        <taxon>Metazoa</taxon>
        <taxon>Chordata</taxon>
        <taxon>Craniata</taxon>
        <taxon>Vertebrata</taxon>
        <taxon>Euteleostomi</taxon>
        <taxon>Mammalia</taxon>
        <taxon>Eutheria</taxon>
        <taxon>Laurasiatheria</taxon>
        <taxon>Perissodactyla</taxon>
        <taxon>Equidae</taxon>
        <taxon>Equus</taxon>
    </lineage>
</organism>
<evidence type="ECO:0000259" key="2">
    <source>
        <dbReference type="Pfam" id="PF16564"/>
    </source>
</evidence>
<evidence type="ECO:0000313" key="4">
    <source>
        <dbReference type="Proteomes" id="UP000694387"/>
    </source>
</evidence>
<reference evidence="3" key="3">
    <citation type="submission" date="2025-09" db="UniProtKB">
        <authorList>
            <consortium name="Ensembl"/>
        </authorList>
    </citation>
    <scope>IDENTIFICATION</scope>
</reference>